<feature type="transmembrane region" description="Helical" evidence="2">
    <location>
        <begin position="7"/>
        <end position="28"/>
    </location>
</feature>
<keyword evidence="2" id="KW-0472">Membrane</keyword>
<gene>
    <name evidence="3" type="ORF">EV420DRAFT_811202</name>
</gene>
<dbReference type="Proteomes" id="UP001175211">
    <property type="component" value="Unassembled WGS sequence"/>
</dbReference>
<dbReference type="AlphaFoldDB" id="A0AA39NI89"/>
<accession>A0AA39NI89</accession>
<proteinExistence type="predicted"/>
<feature type="compositionally biased region" description="Basic and acidic residues" evidence="1">
    <location>
        <begin position="263"/>
        <end position="280"/>
    </location>
</feature>
<evidence type="ECO:0000313" key="3">
    <source>
        <dbReference type="EMBL" id="KAK0466131.1"/>
    </source>
</evidence>
<comment type="caution">
    <text evidence="3">The sequence shown here is derived from an EMBL/GenBank/DDBJ whole genome shotgun (WGS) entry which is preliminary data.</text>
</comment>
<feature type="transmembrane region" description="Helical" evidence="2">
    <location>
        <begin position="186"/>
        <end position="205"/>
    </location>
</feature>
<reference evidence="3" key="1">
    <citation type="submission" date="2023-06" db="EMBL/GenBank/DDBJ databases">
        <authorList>
            <consortium name="Lawrence Berkeley National Laboratory"/>
            <person name="Ahrendt S."/>
            <person name="Sahu N."/>
            <person name="Indic B."/>
            <person name="Wong-Bajracharya J."/>
            <person name="Merenyi Z."/>
            <person name="Ke H.-M."/>
            <person name="Monk M."/>
            <person name="Kocsube S."/>
            <person name="Drula E."/>
            <person name="Lipzen A."/>
            <person name="Balint B."/>
            <person name="Henrissat B."/>
            <person name="Andreopoulos B."/>
            <person name="Martin F.M."/>
            <person name="Harder C.B."/>
            <person name="Rigling D."/>
            <person name="Ford K.L."/>
            <person name="Foster G.D."/>
            <person name="Pangilinan J."/>
            <person name="Papanicolaou A."/>
            <person name="Barry K."/>
            <person name="LaButti K."/>
            <person name="Viragh M."/>
            <person name="Koriabine M."/>
            <person name="Yan M."/>
            <person name="Riley R."/>
            <person name="Champramary S."/>
            <person name="Plett K.L."/>
            <person name="Tsai I.J."/>
            <person name="Slot J."/>
            <person name="Sipos G."/>
            <person name="Plett J."/>
            <person name="Nagy L.G."/>
            <person name="Grigoriev I.V."/>
        </authorList>
    </citation>
    <scope>NUCLEOTIDE SEQUENCE</scope>
    <source>
        <strain evidence="3">CCBAS 213</strain>
    </source>
</reference>
<evidence type="ECO:0000313" key="4">
    <source>
        <dbReference type="Proteomes" id="UP001175211"/>
    </source>
</evidence>
<dbReference type="GeneID" id="85367103"/>
<feature type="region of interest" description="Disordered" evidence="1">
    <location>
        <begin position="230"/>
        <end position="280"/>
    </location>
</feature>
<protein>
    <submittedName>
        <fullName evidence="3">Uncharacterized protein</fullName>
    </submittedName>
</protein>
<keyword evidence="4" id="KW-1185">Reference proteome</keyword>
<feature type="transmembrane region" description="Helical" evidence="2">
    <location>
        <begin position="82"/>
        <end position="104"/>
    </location>
</feature>
<feature type="transmembrane region" description="Helical" evidence="2">
    <location>
        <begin position="160"/>
        <end position="180"/>
    </location>
</feature>
<sequence>MVIVITLLYIVTTINFALAWLSICSLYINHGQSIWTKYQFYTIPTALVTLGSGISATICTILADSTIIWRCWMVCGQQWLTILLPVLFLISATACNTVVVYKNWTTPFKPYILGNILYSSFILATTLWCTLLVIYHIVTVTQAGNNMGGGLRTYRHVIELLVESAALHAVFSILFTVLYACSSPAFWYFSVLAGVAKGVAPTLLVGRIAAGHARPDDSWQGSMISGSLHFRTRSGGQNSQQDSMDDTGVETGIYETTPMTQLEDDHCDNKKVDNPREDIQVEVRLNDD</sequence>
<keyword evidence="2" id="KW-1133">Transmembrane helix</keyword>
<organism evidence="3 4">
    <name type="scientific">Armillaria tabescens</name>
    <name type="common">Ringless honey mushroom</name>
    <name type="synonym">Agaricus tabescens</name>
    <dbReference type="NCBI Taxonomy" id="1929756"/>
    <lineage>
        <taxon>Eukaryota</taxon>
        <taxon>Fungi</taxon>
        <taxon>Dikarya</taxon>
        <taxon>Basidiomycota</taxon>
        <taxon>Agaricomycotina</taxon>
        <taxon>Agaricomycetes</taxon>
        <taxon>Agaricomycetidae</taxon>
        <taxon>Agaricales</taxon>
        <taxon>Marasmiineae</taxon>
        <taxon>Physalacriaceae</taxon>
        <taxon>Desarmillaria</taxon>
    </lineage>
</organism>
<feature type="transmembrane region" description="Helical" evidence="2">
    <location>
        <begin position="40"/>
        <end position="62"/>
    </location>
</feature>
<dbReference type="EMBL" id="JAUEPS010000004">
    <property type="protein sequence ID" value="KAK0466131.1"/>
    <property type="molecule type" value="Genomic_DNA"/>
</dbReference>
<evidence type="ECO:0000256" key="2">
    <source>
        <dbReference type="SAM" id="Phobius"/>
    </source>
</evidence>
<keyword evidence="2" id="KW-0812">Transmembrane</keyword>
<evidence type="ECO:0000256" key="1">
    <source>
        <dbReference type="SAM" id="MobiDB-lite"/>
    </source>
</evidence>
<dbReference type="RefSeq" id="XP_060336958.1">
    <property type="nucleotide sequence ID" value="XM_060483555.1"/>
</dbReference>
<feature type="transmembrane region" description="Helical" evidence="2">
    <location>
        <begin position="116"/>
        <end position="139"/>
    </location>
</feature>
<name>A0AA39NI89_ARMTA</name>